<organism evidence="1 2">
    <name type="scientific">Alicyclobacillus cycloheptanicus</name>
    <dbReference type="NCBI Taxonomy" id="1457"/>
    <lineage>
        <taxon>Bacteria</taxon>
        <taxon>Bacillati</taxon>
        <taxon>Bacillota</taxon>
        <taxon>Bacilli</taxon>
        <taxon>Bacillales</taxon>
        <taxon>Alicyclobacillaceae</taxon>
        <taxon>Alicyclobacillus</taxon>
    </lineage>
</organism>
<dbReference type="InterPro" id="IPR007396">
    <property type="entry name" value="TR_PAI2-type"/>
</dbReference>
<dbReference type="SUPFAM" id="SSF50475">
    <property type="entry name" value="FMN-binding split barrel"/>
    <property type="match status" value="1"/>
</dbReference>
<name>A0ABT9XE00_9BACL</name>
<accession>A0ABT9XE00</accession>
<keyword evidence="2" id="KW-1185">Reference proteome</keyword>
<sequence length="204" mass="22733">MYVPKSFCMDNPDEITAFVHAHSFGVLVSTTEARPVATHLPLVYDAEAHCLFSHMAKANPQAQTLHGQDVLAIFSGAHAYISPAWYEVPAAVPTWNYTAVHMYGRCTRIEDQEALADLLERMIRFYEPSSSLPKQQHEGFYRNMMNAIVGFRIDVTDIQGAAKLSQNKSVEIRQRVVAQLRATGDVNAAAVAQAMEKRLPQQEA</sequence>
<dbReference type="Proteomes" id="UP001232973">
    <property type="component" value="Unassembled WGS sequence"/>
</dbReference>
<gene>
    <name evidence="1" type="ORF">J2S03_000322</name>
</gene>
<dbReference type="InterPro" id="IPR012349">
    <property type="entry name" value="Split_barrel_FMN-bd"/>
</dbReference>
<dbReference type="Gene3D" id="2.30.110.10">
    <property type="entry name" value="Electron Transport, Fmn-binding Protein, Chain A"/>
    <property type="match status" value="1"/>
</dbReference>
<dbReference type="EMBL" id="JAUSTP010000001">
    <property type="protein sequence ID" value="MDQ0188518.1"/>
    <property type="molecule type" value="Genomic_DNA"/>
</dbReference>
<evidence type="ECO:0000313" key="1">
    <source>
        <dbReference type="EMBL" id="MDQ0188518.1"/>
    </source>
</evidence>
<comment type="caution">
    <text evidence="1">The sequence shown here is derived from an EMBL/GenBank/DDBJ whole genome shotgun (WGS) entry which is preliminary data.</text>
</comment>
<dbReference type="PIRSF" id="PIRSF010372">
    <property type="entry name" value="PaiB"/>
    <property type="match status" value="1"/>
</dbReference>
<reference evidence="1 2" key="1">
    <citation type="submission" date="2023-07" db="EMBL/GenBank/DDBJ databases">
        <title>Genomic Encyclopedia of Type Strains, Phase IV (KMG-IV): sequencing the most valuable type-strain genomes for metagenomic binning, comparative biology and taxonomic classification.</title>
        <authorList>
            <person name="Goeker M."/>
        </authorList>
    </citation>
    <scope>NUCLEOTIDE SEQUENCE [LARGE SCALE GENOMIC DNA]</scope>
    <source>
        <strain evidence="1 2">DSM 4006</strain>
    </source>
</reference>
<dbReference type="RefSeq" id="WP_274455918.1">
    <property type="nucleotide sequence ID" value="NZ_CP067097.1"/>
</dbReference>
<evidence type="ECO:0000313" key="2">
    <source>
        <dbReference type="Proteomes" id="UP001232973"/>
    </source>
</evidence>
<dbReference type="PANTHER" id="PTHR35802">
    <property type="entry name" value="PROTEASE SYNTHASE AND SPORULATION PROTEIN PAI 2"/>
    <property type="match status" value="1"/>
</dbReference>
<dbReference type="PANTHER" id="PTHR35802:SF1">
    <property type="entry name" value="PROTEASE SYNTHASE AND SPORULATION PROTEIN PAI 2"/>
    <property type="match status" value="1"/>
</dbReference>
<proteinExistence type="predicted"/>
<dbReference type="Pfam" id="PF04299">
    <property type="entry name" value="FMN_bind_2"/>
    <property type="match status" value="1"/>
</dbReference>
<protein>
    <submittedName>
        <fullName evidence="1">Transcriptional regulator</fullName>
    </submittedName>
</protein>